<dbReference type="AlphaFoldDB" id="C6TCN8"/>
<feature type="non-terminal residue" evidence="2">
    <location>
        <position position="1"/>
    </location>
</feature>
<evidence type="ECO:0000313" key="2">
    <source>
        <dbReference type="EMBL" id="ACU19590.1"/>
    </source>
</evidence>
<keyword evidence="1" id="KW-0472">Membrane</keyword>
<keyword evidence="1" id="KW-0812">Transmembrane</keyword>
<proteinExistence type="evidence at transcript level"/>
<keyword evidence="1" id="KW-1133">Transmembrane helix</keyword>
<accession>C6TCN8</accession>
<feature type="transmembrane region" description="Helical" evidence="1">
    <location>
        <begin position="58"/>
        <end position="80"/>
    </location>
</feature>
<sequence>GGRYIDRWHIHILFRVSLYSDYATHTQTQTQEFFCLFLISIFFPCVKVKVAIPLSVPSILQIPKLSFLISLQIALTILCFPSKLSQIPLLSLS</sequence>
<name>C6TCN8_SOYBN</name>
<feature type="transmembrane region" description="Helical" evidence="1">
    <location>
        <begin position="33"/>
        <end position="52"/>
    </location>
</feature>
<organism evidence="2">
    <name type="scientific">Glycine max</name>
    <name type="common">Soybean</name>
    <name type="synonym">Glycine hispida</name>
    <dbReference type="NCBI Taxonomy" id="3847"/>
    <lineage>
        <taxon>Eukaryota</taxon>
        <taxon>Viridiplantae</taxon>
        <taxon>Streptophyta</taxon>
        <taxon>Embryophyta</taxon>
        <taxon>Tracheophyta</taxon>
        <taxon>Spermatophyta</taxon>
        <taxon>Magnoliopsida</taxon>
        <taxon>eudicotyledons</taxon>
        <taxon>Gunneridae</taxon>
        <taxon>Pentapetalae</taxon>
        <taxon>rosids</taxon>
        <taxon>fabids</taxon>
        <taxon>Fabales</taxon>
        <taxon>Fabaceae</taxon>
        <taxon>Papilionoideae</taxon>
        <taxon>50 kb inversion clade</taxon>
        <taxon>NPAAA clade</taxon>
        <taxon>indigoferoid/millettioid clade</taxon>
        <taxon>Phaseoleae</taxon>
        <taxon>Glycine</taxon>
        <taxon>Glycine subgen. Soja</taxon>
    </lineage>
</organism>
<reference evidence="2" key="1">
    <citation type="submission" date="2009-08" db="EMBL/GenBank/DDBJ databases">
        <authorList>
            <person name="Cheung F."/>
            <person name="Xiao Y."/>
            <person name="Chan A."/>
            <person name="Moskal W."/>
            <person name="Town C.D."/>
        </authorList>
    </citation>
    <scope>NUCLEOTIDE SEQUENCE</scope>
</reference>
<protein>
    <submittedName>
        <fullName evidence="2">Uncharacterized protein</fullName>
    </submittedName>
</protein>
<dbReference type="EMBL" id="BT095331">
    <property type="protein sequence ID" value="ACU19590.1"/>
    <property type="molecule type" value="mRNA"/>
</dbReference>
<evidence type="ECO:0000256" key="1">
    <source>
        <dbReference type="SAM" id="Phobius"/>
    </source>
</evidence>